<dbReference type="Gene3D" id="1.20.1510.10">
    <property type="entry name" value="Cation efflux protein transmembrane domain"/>
    <property type="match status" value="1"/>
</dbReference>
<keyword evidence="24" id="KW-1185">Reference proteome</keyword>
<evidence type="ECO:0000256" key="6">
    <source>
        <dbReference type="ARBA" id="ARBA00022449"/>
    </source>
</evidence>
<dbReference type="InterPro" id="IPR058533">
    <property type="entry name" value="Cation_efflux_TM"/>
</dbReference>
<dbReference type="InterPro" id="IPR027470">
    <property type="entry name" value="Cation_efflux_CTD"/>
</dbReference>
<gene>
    <name evidence="25" type="primary">SLC30A8</name>
</gene>
<organism evidence="24 25">
    <name type="scientific">Gekko japonicus</name>
    <name type="common">Schlegel's Japanese gecko</name>
    <dbReference type="NCBI Taxonomy" id="146911"/>
    <lineage>
        <taxon>Eukaryota</taxon>
        <taxon>Metazoa</taxon>
        <taxon>Chordata</taxon>
        <taxon>Craniata</taxon>
        <taxon>Vertebrata</taxon>
        <taxon>Euteleostomi</taxon>
        <taxon>Lepidosauria</taxon>
        <taxon>Squamata</taxon>
        <taxon>Bifurcata</taxon>
        <taxon>Gekkota</taxon>
        <taxon>Gekkonidae</taxon>
        <taxon>Gekkoninae</taxon>
        <taxon>Gekko</taxon>
    </lineage>
</organism>
<keyword evidence="5" id="KW-0813">Transport</keyword>
<dbReference type="InterPro" id="IPR002524">
    <property type="entry name" value="Cation_efflux"/>
</dbReference>
<keyword evidence="9" id="KW-0479">Metal-binding</keyword>
<dbReference type="Pfam" id="PF16916">
    <property type="entry name" value="ZT_dimer"/>
    <property type="match status" value="1"/>
</dbReference>
<feature type="transmembrane region" description="Helical" evidence="21">
    <location>
        <begin position="171"/>
        <end position="193"/>
    </location>
</feature>
<evidence type="ECO:0000256" key="8">
    <source>
        <dbReference type="ARBA" id="ARBA00022692"/>
    </source>
</evidence>
<dbReference type="InterPro" id="IPR036837">
    <property type="entry name" value="Cation_efflux_CTD_sf"/>
</dbReference>
<dbReference type="SUPFAM" id="SSF160240">
    <property type="entry name" value="Cation efflux protein cytoplasmic domain-like"/>
    <property type="match status" value="1"/>
</dbReference>
<evidence type="ECO:0000256" key="3">
    <source>
        <dbReference type="ARBA" id="ARBA00008873"/>
    </source>
</evidence>
<evidence type="ECO:0000313" key="25">
    <source>
        <dbReference type="RefSeq" id="XP_015276948.1"/>
    </source>
</evidence>
<dbReference type="Pfam" id="PF01545">
    <property type="entry name" value="Cation_efflux"/>
    <property type="match status" value="1"/>
</dbReference>
<evidence type="ECO:0000256" key="7">
    <source>
        <dbReference type="ARBA" id="ARBA00022475"/>
    </source>
</evidence>
<feature type="transmembrane region" description="Helical" evidence="21">
    <location>
        <begin position="224"/>
        <end position="248"/>
    </location>
</feature>
<keyword evidence="8 21" id="KW-0812">Transmembrane</keyword>
<dbReference type="RefSeq" id="XP_015276948.1">
    <property type="nucleotide sequence ID" value="XM_015421462.1"/>
</dbReference>
<evidence type="ECO:0000256" key="11">
    <source>
        <dbReference type="ARBA" id="ARBA00022906"/>
    </source>
</evidence>
<feature type="domain" description="Cation efflux protein transmembrane" evidence="22">
    <location>
        <begin position="71"/>
        <end position="283"/>
    </location>
</feature>
<evidence type="ECO:0000259" key="23">
    <source>
        <dbReference type="Pfam" id="PF16916"/>
    </source>
</evidence>
<dbReference type="PANTHER" id="PTHR11562">
    <property type="entry name" value="CATION EFFLUX PROTEIN/ ZINC TRANSPORTER"/>
    <property type="match status" value="1"/>
</dbReference>
<feature type="transmembrane region" description="Helical" evidence="21">
    <location>
        <begin position="260"/>
        <end position="282"/>
    </location>
</feature>
<keyword evidence="10" id="KW-0862">Zinc</keyword>
<evidence type="ECO:0000256" key="4">
    <source>
        <dbReference type="ARBA" id="ARBA00011738"/>
    </source>
</evidence>
<protein>
    <recommendedName>
        <fullName evidence="18">Proton-coupled zinc antiporter SLC30A8</fullName>
    </recommendedName>
    <alternativeName>
        <fullName evidence="16">Solute carrier family 30 member 8</fullName>
    </alternativeName>
    <alternativeName>
        <fullName evidence="19">Zinc transporter 8</fullName>
    </alternativeName>
</protein>
<keyword evidence="6" id="KW-0050">Antiport</keyword>
<evidence type="ECO:0000256" key="18">
    <source>
        <dbReference type="ARBA" id="ARBA00040844"/>
    </source>
</evidence>
<evidence type="ECO:0000256" key="5">
    <source>
        <dbReference type="ARBA" id="ARBA00022448"/>
    </source>
</evidence>
<evidence type="ECO:0000313" key="24">
    <source>
        <dbReference type="Proteomes" id="UP000694871"/>
    </source>
</evidence>
<evidence type="ECO:0000256" key="14">
    <source>
        <dbReference type="ARBA" id="ARBA00023136"/>
    </source>
</evidence>
<dbReference type="InterPro" id="IPR050681">
    <property type="entry name" value="CDF/SLC30A"/>
</dbReference>
<evidence type="ECO:0000256" key="21">
    <source>
        <dbReference type="SAM" id="Phobius"/>
    </source>
</evidence>
<evidence type="ECO:0000256" key="16">
    <source>
        <dbReference type="ARBA" id="ARBA00033403"/>
    </source>
</evidence>
<feature type="domain" description="Cation efflux protein cytoplasmic" evidence="23">
    <location>
        <begin position="287"/>
        <end position="362"/>
    </location>
</feature>
<comment type="subunit">
    <text evidence="4">Homodimer.</text>
</comment>
<dbReference type="Proteomes" id="UP000694871">
    <property type="component" value="Unplaced"/>
</dbReference>
<dbReference type="GeneID" id="107119036"/>
<evidence type="ECO:0000256" key="19">
    <source>
        <dbReference type="ARBA" id="ARBA00042037"/>
    </source>
</evidence>
<evidence type="ECO:0000256" key="17">
    <source>
        <dbReference type="ARBA" id="ARBA00037214"/>
    </source>
</evidence>
<evidence type="ECO:0000256" key="2">
    <source>
        <dbReference type="ARBA" id="ARBA00004651"/>
    </source>
</evidence>
<evidence type="ECO:0000256" key="9">
    <source>
        <dbReference type="ARBA" id="ARBA00022723"/>
    </source>
</evidence>
<keyword evidence="15" id="KW-0968">Cytoplasmic vesicle</keyword>
<evidence type="ECO:0000259" key="22">
    <source>
        <dbReference type="Pfam" id="PF01545"/>
    </source>
</evidence>
<name>A0ABM1KTB1_GEKJA</name>
<evidence type="ECO:0000256" key="1">
    <source>
        <dbReference type="ARBA" id="ARBA00004638"/>
    </source>
</evidence>
<evidence type="ECO:0000256" key="20">
    <source>
        <dbReference type="ARBA" id="ARBA00048349"/>
    </source>
</evidence>
<evidence type="ECO:0000256" key="13">
    <source>
        <dbReference type="ARBA" id="ARBA00023065"/>
    </source>
</evidence>
<keyword evidence="7" id="KW-1003">Cell membrane</keyword>
<evidence type="ECO:0000256" key="10">
    <source>
        <dbReference type="ARBA" id="ARBA00022833"/>
    </source>
</evidence>
<feature type="transmembrane region" description="Helical" evidence="21">
    <location>
        <begin position="100"/>
        <end position="119"/>
    </location>
</feature>
<comment type="catalytic activity">
    <reaction evidence="20">
        <text>Zn(2+)(in) + 2 H(+)(out) = Zn(2+)(out) + 2 H(+)(in)</text>
        <dbReference type="Rhea" id="RHEA:72627"/>
        <dbReference type="ChEBI" id="CHEBI:15378"/>
        <dbReference type="ChEBI" id="CHEBI:29105"/>
    </reaction>
</comment>
<keyword evidence="11" id="KW-0864">Zinc transport</keyword>
<dbReference type="NCBIfam" id="TIGR01297">
    <property type="entry name" value="CDF"/>
    <property type="match status" value="1"/>
</dbReference>
<dbReference type="InterPro" id="IPR027469">
    <property type="entry name" value="Cation_efflux_TMD_sf"/>
</dbReference>
<dbReference type="PANTHER" id="PTHR11562:SF37">
    <property type="entry name" value="PROTON-COUPLED ZINC ANTIPORTER SLC30A8"/>
    <property type="match status" value="1"/>
</dbReference>
<evidence type="ECO:0000256" key="15">
    <source>
        <dbReference type="ARBA" id="ARBA00023329"/>
    </source>
</evidence>
<feature type="transmembrane region" description="Helical" evidence="21">
    <location>
        <begin position="70"/>
        <end position="88"/>
    </location>
</feature>
<keyword evidence="13" id="KW-0406">Ion transport</keyword>
<keyword evidence="14 21" id="KW-0472">Membrane</keyword>
<keyword evidence="12 21" id="KW-1133">Transmembrane helix</keyword>
<accession>A0ABM1KTB1</accession>
<dbReference type="SUPFAM" id="SSF161111">
    <property type="entry name" value="Cation efflux protein transmembrane domain-like"/>
    <property type="match status" value="1"/>
</dbReference>
<evidence type="ECO:0000256" key="12">
    <source>
        <dbReference type="ARBA" id="ARBA00022989"/>
    </source>
</evidence>
<comment type="similarity">
    <text evidence="3">Belongs to the cation diffusion facilitator (CDF) transporter (TC 2.A.4) family. SLC30A subfamily.</text>
</comment>
<sequence length="377" mass="42149">MEGLERTCLVSDRDTKKYSLAMSSEGNNGNKENHNKELVDSGSGSWHHCHDHVMAYESRKKEQQQARHKLYMASVMCLIFMISEVIGGRIAGSLAVMTDAAHMFVDLMSFLISLISLWLSSKRPSKRLTYGWHRAELLGALLSVVFIWAVTAVLTYLAIMRLLHPHYEIQGMVMLITSGCAVIANMILSLMLYQTGHRHVRDGHHTTCHLSQRKPASANASVRAAFVHAVGDLLQSVSVLISALIIFIEPAYKMADSICTFVFSAFVLGTTITVLWDILLVLMEGTPKGLSYDAVKEKILAMDKVKSVHNLHLWSLTMNQTLLMAHIVTVDTADEQQVLKEMTEALFDAYNFHTVTLQIEPEGAQKPECVFCQDPRD</sequence>
<reference evidence="25" key="1">
    <citation type="submission" date="2025-08" db="UniProtKB">
        <authorList>
            <consortium name="RefSeq"/>
        </authorList>
    </citation>
    <scope>IDENTIFICATION</scope>
</reference>
<comment type="subcellular location">
    <subcellularLocation>
        <location evidence="2">Cell membrane</location>
        <topology evidence="2">Multi-pass membrane protein</topology>
    </subcellularLocation>
    <subcellularLocation>
        <location evidence="1">Cytoplasmic vesicle</location>
        <location evidence="1">Secretory vesicle membrane</location>
        <topology evidence="1">Multi-pass membrane protein</topology>
    </subcellularLocation>
</comment>
<proteinExistence type="inferred from homology"/>
<comment type="function">
    <text evidence="17">Proton-coupled zinc ion antiporter mediating the entry of zinc into the lumen of pancreatic beta cell secretory granules, thereby regulating insulin secretion.</text>
</comment>
<feature type="transmembrane region" description="Helical" evidence="21">
    <location>
        <begin position="140"/>
        <end position="159"/>
    </location>
</feature>